<feature type="transmembrane region" description="Helical" evidence="1">
    <location>
        <begin position="121"/>
        <end position="143"/>
    </location>
</feature>
<reference evidence="2 3" key="1">
    <citation type="submission" date="2019-10" db="EMBL/GenBank/DDBJ databases">
        <title>Georgenia wutianyii sp. nov. and Georgenia yuyongxinii sp. nov. isolated from plateau pika (Ochotona curzoniae) in the Qinghai-Tibet plateau of China.</title>
        <authorList>
            <person name="Tian Z."/>
        </authorList>
    </citation>
    <scope>NUCLEOTIDE SEQUENCE [LARGE SCALE GENOMIC DNA]</scope>
    <source>
        <strain evidence="2 3">DSM 21501</strain>
    </source>
</reference>
<comment type="caution">
    <text evidence="2">The sequence shown here is derived from an EMBL/GenBank/DDBJ whole genome shotgun (WGS) entry which is preliminary data.</text>
</comment>
<accession>A0A7J5UUW1</accession>
<evidence type="ECO:0000313" key="2">
    <source>
        <dbReference type="EMBL" id="KAE8766057.1"/>
    </source>
</evidence>
<gene>
    <name evidence="2" type="ORF">GB883_01060</name>
</gene>
<feature type="transmembrane region" description="Helical" evidence="1">
    <location>
        <begin position="91"/>
        <end position="109"/>
    </location>
</feature>
<keyword evidence="3" id="KW-1185">Reference proteome</keyword>
<sequence>MRPGAVVGFLCIVIGGLVAAVTGPTGLEHGSWAAAYLVLVAGVAQLGLFAGQAWLAARPPTRRTVGWELAAWNAGNVAVLAGTFAGAVPPVVAGGVALVVALVLFLRGVRAPRPGWTAWLAAYRLLAGVIAVSIPVGLVLSAVRHG</sequence>
<dbReference type="Proteomes" id="UP000451860">
    <property type="component" value="Unassembled WGS sequence"/>
</dbReference>
<evidence type="ECO:0000256" key="1">
    <source>
        <dbReference type="SAM" id="Phobius"/>
    </source>
</evidence>
<dbReference type="OrthoDB" id="4870475at2"/>
<protein>
    <submittedName>
        <fullName evidence="2">Uncharacterized protein</fullName>
    </submittedName>
</protein>
<keyword evidence="1" id="KW-0472">Membrane</keyword>
<dbReference type="AlphaFoldDB" id="A0A7J5UUW1"/>
<organism evidence="2 3">
    <name type="scientific">Georgenia thermotolerans</name>
    <dbReference type="NCBI Taxonomy" id="527326"/>
    <lineage>
        <taxon>Bacteria</taxon>
        <taxon>Bacillati</taxon>
        <taxon>Actinomycetota</taxon>
        <taxon>Actinomycetes</taxon>
        <taxon>Micrococcales</taxon>
        <taxon>Bogoriellaceae</taxon>
        <taxon>Georgenia</taxon>
    </lineage>
</organism>
<proteinExistence type="predicted"/>
<dbReference type="EMBL" id="WHJE01000002">
    <property type="protein sequence ID" value="KAE8766057.1"/>
    <property type="molecule type" value="Genomic_DNA"/>
</dbReference>
<keyword evidence="1" id="KW-1133">Transmembrane helix</keyword>
<name>A0A7J5UUW1_9MICO</name>
<evidence type="ECO:0000313" key="3">
    <source>
        <dbReference type="Proteomes" id="UP000451860"/>
    </source>
</evidence>
<keyword evidence="1" id="KW-0812">Transmembrane</keyword>
<feature type="transmembrane region" description="Helical" evidence="1">
    <location>
        <begin position="36"/>
        <end position="57"/>
    </location>
</feature>